<name>A0AA43QQC2_9LECA</name>
<dbReference type="EMBL" id="JAPUFD010000012">
    <property type="protein sequence ID" value="MDI1490632.1"/>
    <property type="molecule type" value="Genomic_DNA"/>
</dbReference>
<accession>A0AA43QQC2</accession>
<dbReference type="InterPro" id="IPR026590">
    <property type="entry name" value="Ssirtuin_cat_dom"/>
</dbReference>
<reference evidence="7" key="1">
    <citation type="journal article" date="2023" name="Genome Biol. Evol.">
        <title>First Whole Genome Sequence and Flow Cytometry Genome Size Data for the Lichen-Forming Fungus Ramalina farinacea (Ascomycota).</title>
        <authorList>
            <person name="Llewellyn T."/>
            <person name="Mian S."/>
            <person name="Hill R."/>
            <person name="Leitch I.J."/>
            <person name="Gaya E."/>
        </authorList>
    </citation>
    <scope>NUCLEOTIDE SEQUENCE</scope>
    <source>
        <strain evidence="7">LIQ254RAFAR</strain>
    </source>
</reference>
<evidence type="ECO:0000313" key="8">
    <source>
        <dbReference type="Proteomes" id="UP001161017"/>
    </source>
</evidence>
<feature type="compositionally biased region" description="Polar residues" evidence="5">
    <location>
        <begin position="534"/>
        <end position="543"/>
    </location>
</feature>
<evidence type="ECO:0000259" key="6">
    <source>
        <dbReference type="PROSITE" id="PS50305"/>
    </source>
</evidence>
<proteinExistence type="inferred from homology"/>
<feature type="compositionally biased region" description="Low complexity" evidence="5">
    <location>
        <begin position="38"/>
        <end position="52"/>
    </location>
</feature>
<comment type="caution">
    <text evidence="7">The sequence shown here is derived from an EMBL/GenBank/DDBJ whole genome shotgun (WGS) entry which is preliminary data.</text>
</comment>
<keyword evidence="4" id="KW-0862">Zinc</keyword>
<dbReference type="GO" id="GO:0070403">
    <property type="term" value="F:NAD+ binding"/>
    <property type="evidence" value="ECO:0007669"/>
    <property type="project" value="InterPro"/>
</dbReference>
<feature type="region of interest" description="Disordered" evidence="5">
    <location>
        <begin position="431"/>
        <end position="569"/>
    </location>
</feature>
<keyword evidence="4" id="KW-0479">Metal-binding</keyword>
<feature type="region of interest" description="Disordered" evidence="5">
    <location>
        <begin position="1"/>
        <end position="77"/>
    </location>
</feature>
<dbReference type="PROSITE" id="PS50305">
    <property type="entry name" value="SIRTUIN"/>
    <property type="match status" value="1"/>
</dbReference>
<evidence type="ECO:0000256" key="5">
    <source>
        <dbReference type="SAM" id="MobiDB-lite"/>
    </source>
</evidence>
<organism evidence="7 8">
    <name type="scientific">Ramalina farinacea</name>
    <dbReference type="NCBI Taxonomy" id="258253"/>
    <lineage>
        <taxon>Eukaryota</taxon>
        <taxon>Fungi</taxon>
        <taxon>Dikarya</taxon>
        <taxon>Ascomycota</taxon>
        <taxon>Pezizomycotina</taxon>
        <taxon>Lecanoromycetes</taxon>
        <taxon>OSLEUM clade</taxon>
        <taxon>Lecanoromycetidae</taxon>
        <taxon>Lecanorales</taxon>
        <taxon>Lecanorineae</taxon>
        <taxon>Ramalinaceae</taxon>
        <taxon>Ramalina</taxon>
    </lineage>
</organism>
<sequence length="569" mass="62387">MSDSDSECSTLTDLSSELSSPPDSPKLPLFCLKPYPTPDSSQTQSTYSSGSEQDGRKRRRNDEICPPAKKRKVIGPKERTTEYIDLRLPSSTSTSEQSAQVDALLKVLRKRRKIVVVAGAGISTSAGVPDFRSSNGLFHTLRADNKLKASGKQLFDASVYQNDASTSSFHEMVRTLSKLTDGAQATPFHHMLATLAEEGRLLRLYTQNVDGIDVDMEPLRTTIPLPKKGPWPKTIQLHGSLKKMVCAKCRELKDFDPELFEGPNPPSCTSCIDLDKIRTEEAGKRSHGIGKLRPRMVLYNEENPDAEAIGATVAADLRTRPDAIIVVGTSMEIPGVQRIVKEMCGVIRDRRDGKCVWINRGPPPTGPKFENCWDLVIAGDCDRVAEIADMRKWYEEPREGVRVTDSDAEQAKAKESEVKVVVKSPVKRAKITPPGLLTPAPSPKLKPTKLKLNINPSRTSKTTANGLKSETKKATKSITKIANGKVTKSKPKPKPKHSTEGKITASFKTSKLQVCPPGKTQRPGDQPKPLEPLSPQSAKNNSGDFPPGRTATNLLKIEVPLEKPPRRGD</sequence>
<dbReference type="Gene3D" id="3.40.50.1220">
    <property type="entry name" value="TPP-binding domain"/>
    <property type="match status" value="1"/>
</dbReference>
<feature type="active site" description="Proton acceptor" evidence="4">
    <location>
        <position position="238"/>
    </location>
</feature>
<dbReference type="GO" id="GO:0046872">
    <property type="term" value="F:metal ion binding"/>
    <property type="evidence" value="ECO:0007669"/>
    <property type="project" value="UniProtKB-KW"/>
</dbReference>
<dbReference type="InterPro" id="IPR029035">
    <property type="entry name" value="DHS-like_NAD/FAD-binding_dom"/>
</dbReference>
<gene>
    <name evidence="7" type="ORF">OHK93_001836</name>
</gene>
<feature type="compositionally biased region" description="Low complexity" evidence="5">
    <location>
        <begin position="7"/>
        <end position="29"/>
    </location>
</feature>
<feature type="binding site" evidence="4">
    <location>
        <position position="268"/>
    </location>
    <ligand>
        <name>Zn(2+)</name>
        <dbReference type="ChEBI" id="CHEBI:29105"/>
    </ligand>
</feature>
<evidence type="ECO:0000256" key="4">
    <source>
        <dbReference type="PROSITE-ProRule" id="PRU00236"/>
    </source>
</evidence>
<feature type="binding site" evidence="4">
    <location>
        <position position="246"/>
    </location>
    <ligand>
        <name>Zn(2+)</name>
        <dbReference type="ChEBI" id="CHEBI:29105"/>
    </ligand>
</feature>
<dbReference type="InterPro" id="IPR026591">
    <property type="entry name" value="Sirtuin_cat_small_dom_sf"/>
</dbReference>
<dbReference type="SUPFAM" id="SSF52467">
    <property type="entry name" value="DHS-like NAD/FAD-binding domain"/>
    <property type="match status" value="1"/>
</dbReference>
<comment type="similarity">
    <text evidence="1">Belongs to the sirtuin family. Class I subfamily.</text>
</comment>
<dbReference type="Pfam" id="PF02146">
    <property type="entry name" value="SIR2"/>
    <property type="match status" value="1"/>
</dbReference>
<evidence type="ECO:0000313" key="7">
    <source>
        <dbReference type="EMBL" id="MDI1490632.1"/>
    </source>
</evidence>
<evidence type="ECO:0000256" key="2">
    <source>
        <dbReference type="ARBA" id="ARBA00022679"/>
    </source>
</evidence>
<feature type="binding site" evidence="4">
    <location>
        <position position="249"/>
    </location>
    <ligand>
        <name>Zn(2+)</name>
        <dbReference type="ChEBI" id="CHEBI:29105"/>
    </ligand>
</feature>
<protein>
    <recommendedName>
        <fullName evidence="6">Deacetylase sirtuin-type domain-containing protein</fullName>
    </recommendedName>
</protein>
<dbReference type="Proteomes" id="UP001161017">
    <property type="component" value="Unassembled WGS sequence"/>
</dbReference>
<dbReference type="InterPro" id="IPR003000">
    <property type="entry name" value="Sirtuin"/>
</dbReference>
<evidence type="ECO:0000256" key="3">
    <source>
        <dbReference type="ARBA" id="ARBA00023027"/>
    </source>
</evidence>
<dbReference type="GO" id="GO:0016740">
    <property type="term" value="F:transferase activity"/>
    <property type="evidence" value="ECO:0007669"/>
    <property type="project" value="UniProtKB-KW"/>
</dbReference>
<feature type="compositionally biased region" description="Basic residues" evidence="5">
    <location>
        <begin position="487"/>
        <end position="496"/>
    </location>
</feature>
<keyword evidence="3" id="KW-0520">NAD</keyword>
<keyword evidence="2" id="KW-0808">Transferase</keyword>
<feature type="binding site" evidence="4">
    <location>
        <position position="271"/>
    </location>
    <ligand>
        <name>Zn(2+)</name>
        <dbReference type="ChEBI" id="CHEBI:29105"/>
    </ligand>
</feature>
<dbReference type="PANTHER" id="PTHR47651:SF17">
    <property type="entry name" value="DEACETYLASE SIRTUIN-TYPE DOMAIN-CONTAINING PROTEIN"/>
    <property type="match status" value="1"/>
</dbReference>
<dbReference type="PANTHER" id="PTHR47651">
    <property type="entry name" value="NAD-DEPENDENT HISTONE DEACETYLASE HST4"/>
    <property type="match status" value="1"/>
</dbReference>
<feature type="domain" description="Deacetylase sirtuin-type" evidence="6">
    <location>
        <begin position="94"/>
        <end position="414"/>
    </location>
</feature>
<dbReference type="AlphaFoldDB" id="A0AA43QQC2"/>
<keyword evidence="8" id="KW-1185">Reference proteome</keyword>
<feature type="compositionally biased region" description="Basic and acidic residues" evidence="5">
    <location>
        <begin position="559"/>
        <end position="569"/>
    </location>
</feature>
<feature type="compositionally biased region" description="Polar residues" evidence="5">
    <location>
        <begin position="454"/>
        <end position="466"/>
    </location>
</feature>
<dbReference type="Gene3D" id="3.30.1600.10">
    <property type="entry name" value="SIR2/SIRT2 'Small Domain"/>
    <property type="match status" value="1"/>
</dbReference>
<evidence type="ECO:0000256" key="1">
    <source>
        <dbReference type="ARBA" id="ARBA00006924"/>
    </source>
</evidence>